<keyword evidence="3" id="KW-0342">GTP-binding</keyword>
<dbReference type="eggNOG" id="KOG0394">
    <property type="taxonomic scope" value="Eukaryota"/>
</dbReference>
<dbReference type="InterPro" id="IPR005225">
    <property type="entry name" value="Small_GTP-bd"/>
</dbReference>
<dbReference type="PROSITE" id="PS51421">
    <property type="entry name" value="RAS"/>
    <property type="match status" value="1"/>
</dbReference>
<dbReference type="STRING" id="5762.D2VDJ8"/>
<evidence type="ECO:0000256" key="1">
    <source>
        <dbReference type="ARBA" id="ARBA00006270"/>
    </source>
</evidence>
<dbReference type="PRINTS" id="PR00449">
    <property type="entry name" value="RASTRNSFRMNG"/>
</dbReference>
<dbReference type="SUPFAM" id="SSF52540">
    <property type="entry name" value="P-loop containing nucleoside triphosphate hydrolases"/>
    <property type="match status" value="1"/>
</dbReference>
<dbReference type="GO" id="GO:0005525">
    <property type="term" value="F:GTP binding"/>
    <property type="evidence" value="ECO:0007669"/>
    <property type="project" value="UniProtKB-KW"/>
</dbReference>
<dbReference type="Proteomes" id="UP000006671">
    <property type="component" value="Unassembled WGS sequence"/>
</dbReference>
<dbReference type="SMART" id="SM00174">
    <property type="entry name" value="RHO"/>
    <property type="match status" value="1"/>
</dbReference>
<dbReference type="SMART" id="SM00175">
    <property type="entry name" value="RAB"/>
    <property type="match status" value="1"/>
</dbReference>
<accession>D2VDJ8</accession>
<keyword evidence="5" id="KW-1185">Reference proteome</keyword>
<dbReference type="SMART" id="SM00173">
    <property type="entry name" value="RAS"/>
    <property type="match status" value="1"/>
</dbReference>
<dbReference type="InterPro" id="IPR001806">
    <property type="entry name" value="Small_GTPase"/>
</dbReference>
<dbReference type="GO" id="GO:0003924">
    <property type="term" value="F:GTPase activity"/>
    <property type="evidence" value="ECO:0007669"/>
    <property type="project" value="InterPro"/>
</dbReference>
<dbReference type="Gene3D" id="3.40.50.300">
    <property type="entry name" value="P-loop containing nucleotide triphosphate hydrolases"/>
    <property type="match status" value="1"/>
</dbReference>
<dbReference type="AlphaFoldDB" id="D2VDJ8"/>
<name>D2VDJ8_NAEGR</name>
<dbReference type="RefSeq" id="XP_002677992.1">
    <property type="nucleotide sequence ID" value="XM_002677946.1"/>
</dbReference>
<reference evidence="4 5" key="1">
    <citation type="journal article" date="2010" name="Cell">
        <title>The genome of Naegleria gruberi illuminates early eukaryotic versatility.</title>
        <authorList>
            <person name="Fritz-Laylin L.K."/>
            <person name="Prochnik S.E."/>
            <person name="Ginger M.L."/>
            <person name="Dacks J.B."/>
            <person name="Carpenter M.L."/>
            <person name="Field M.C."/>
            <person name="Kuo A."/>
            <person name="Paredez A."/>
            <person name="Chapman J."/>
            <person name="Pham J."/>
            <person name="Shu S."/>
            <person name="Neupane R."/>
            <person name="Cipriano M."/>
            <person name="Mancuso J."/>
            <person name="Tu H."/>
            <person name="Salamov A."/>
            <person name="Lindquist E."/>
            <person name="Shapiro H."/>
            <person name="Lucas S."/>
            <person name="Grigoriev I.V."/>
            <person name="Cande W.Z."/>
            <person name="Fulton C."/>
            <person name="Rokhsar D.S."/>
            <person name="Dawson S.C."/>
        </authorList>
    </citation>
    <scope>NUCLEOTIDE SEQUENCE [LARGE SCALE GENOMIC DNA]</scope>
    <source>
        <strain evidence="4 5">NEG-M</strain>
    </source>
</reference>
<dbReference type="PANTHER" id="PTHR47981:SF20">
    <property type="entry name" value="RAS-RELATED PROTEIN RAB-7A"/>
    <property type="match status" value="1"/>
</dbReference>
<gene>
    <name evidence="4" type="ORF">NAEGRDRAFT_79507</name>
</gene>
<proteinExistence type="inferred from homology"/>
<evidence type="ECO:0000256" key="3">
    <source>
        <dbReference type="ARBA" id="ARBA00023134"/>
    </source>
</evidence>
<dbReference type="Pfam" id="PF00071">
    <property type="entry name" value="Ras"/>
    <property type="match status" value="1"/>
</dbReference>
<evidence type="ECO:0000313" key="5">
    <source>
        <dbReference type="Proteomes" id="UP000006671"/>
    </source>
</evidence>
<sequence length="224" mass="25213">MKSIVGSHLETPKTLRVLFLGNGESGKTSIIEKLVYDQFDTNYTPTIGSDCLNSQAIDYKDESYKLQLWDNAGLEKYASLSVAFYRDIDVVCLVFSVTDLQSANSLNKWREEFLIQAGLSISTTSFPFVIVANKTDEITDFNRRHCEKIINTAKSWANQFNYPYIELSAKNDSSSSLETSLVGLVIDRFTSQSPDGEDHDNAETLLPEKKKNRRFGICDTCSVM</sequence>
<dbReference type="PANTHER" id="PTHR47981">
    <property type="entry name" value="RAB FAMILY"/>
    <property type="match status" value="1"/>
</dbReference>
<keyword evidence="2" id="KW-0547">Nucleotide-binding</keyword>
<protein>
    <submittedName>
        <fullName evidence="4">Rab family small GTPase</fullName>
    </submittedName>
</protein>
<dbReference type="PROSITE" id="PS51419">
    <property type="entry name" value="RAB"/>
    <property type="match status" value="1"/>
</dbReference>
<organism evidence="5">
    <name type="scientific">Naegleria gruberi</name>
    <name type="common">Amoeba</name>
    <dbReference type="NCBI Taxonomy" id="5762"/>
    <lineage>
        <taxon>Eukaryota</taxon>
        <taxon>Discoba</taxon>
        <taxon>Heterolobosea</taxon>
        <taxon>Tetramitia</taxon>
        <taxon>Eutetramitia</taxon>
        <taxon>Vahlkampfiidae</taxon>
        <taxon>Naegleria</taxon>
    </lineage>
</organism>
<dbReference type="EMBL" id="GG738864">
    <property type="protein sequence ID" value="EFC45248.1"/>
    <property type="molecule type" value="Genomic_DNA"/>
</dbReference>
<dbReference type="GeneID" id="8849024"/>
<dbReference type="InParanoid" id="D2VDJ8"/>
<dbReference type="InterPro" id="IPR027417">
    <property type="entry name" value="P-loop_NTPase"/>
</dbReference>
<dbReference type="NCBIfam" id="TIGR00231">
    <property type="entry name" value="small_GTP"/>
    <property type="match status" value="1"/>
</dbReference>
<dbReference type="KEGG" id="ngr:NAEGRDRAFT_79507"/>
<dbReference type="VEuPathDB" id="AmoebaDB:NAEGRDRAFT_79507"/>
<evidence type="ECO:0000313" key="4">
    <source>
        <dbReference type="EMBL" id="EFC45248.1"/>
    </source>
</evidence>
<evidence type="ECO:0000256" key="2">
    <source>
        <dbReference type="ARBA" id="ARBA00022741"/>
    </source>
</evidence>
<comment type="similarity">
    <text evidence="1">Belongs to the small GTPase superfamily. Rab family.</text>
</comment>
<dbReference type="OrthoDB" id="1436450at2759"/>